<dbReference type="Proteomes" id="UP001234989">
    <property type="component" value="Chromosome 4"/>
</dbReference>
<reference evidence="2" key="1">
    <citation type="submission" date="2023-08" db="EMBL/GenBank/DDBJ databases">
        <title>A de novo genome assembly of Solanum verrucosum Schlechtendal, a Mexican diploid species geographically isolated from the other diploid A-genome species in potato relatives.</title>
        <authorList>
            <person name="Hosaka K."/>
        </authorList>
    </citation>
    <scope>NUCLEOTIDE SEQUENCE</scope>
    <source>
        <tissue evidence="2">Young leaves</tissue>
    </source>
</reference>
<protein>
    <submittedName>
        <fullName evidence="2">Uncharacterized protein</fullName>
    </submittedName>
</protein>
<evidence type="ECO:0000313" key="2">
    <source>
        <dbReference type="EMBL" id="WMV23142.1"/>
    </source>
</evidence>
<accession>A0AAF0QG68</accession>
<feature type="region of interest" description="Disordered" evidence="1">
    <location>
        <begin position="1"/>
        <end position="27"/>
    </location>
</feature>
<organism evidence="2 3">
    <name type="scientific">Solanum verrucosum</name>
    <dbReference type="NCBI Taxonomy" id="315347"/>
    <lineage>
        <taxon>Eukaryota</taxon>
        <taxon>Viridiplantae</taxon>
        <taxon>Streptophyta</taxon>
        <taxon>Embryophyta</taxon>
        <taxon>Tracheophyta</taxon>
        <taxon>Spermatophyta</taxon>
        <taxon>Magnoliopsida</taxon>
        <taxon>eudicotyledons</taxon>
        <taxon>Gunneridae</taxon>
        <taxon>Pentapetalae</taxon>
        <taxon>asterids</taxon>
        <taxon>lamiids</taxon>
        <taxon>Solanales</taxon>
        <taxon>Solanaceae</taxon>
        <taxon>Solanoideae</taxon>
        <taxon>Solaneae</taxon>
        <taxon>Solanum</taxon>
    </lineage>
</organism>
<sequence>MQTRNRANLAALERPFQDLPNDISNYS</sequence>
<evidence type="ECO:0000256" key="1">
    <source>
        <dbReference type="SAM" id="MobiDB-lite"/>
    </source>
</evidence>
<proteinExistence type="predicted"/>
<dbReference type="AlphaFoldDB" id="A0AAF0QG68"/>
<dbReference type="EMBL" id="CP133615">
    <property type="protein sequence ID" value="WMV23142.1"/>
    <property type="molecule type" value="Genomic_DNA"/>
</dbReference>
<gene>
    <name evidence="2" type="ORF">MTR67_016527</name>
</gene>
<name>A0AAF0QG68_SOLVR</name>
<evidence type="ECO:0000313" key="3">
    <source>
        <dbReference type="Proteomes" id="UP001234989"/>
    </source>
</evidence>
<keyword evidence="3" id="KW-1185">Reference proteome</keyword>